<evidence type="ECO:0000313" key="1">
    <source>
        <dbReference type="EMBL" id="KKK72439.1"/>
    </source>
</evidence>
<gene>
    <name evidence="1" type="ORF">LCGC14_2903890</name>
</gene>
<reference evidence="1" key="1">
    <citation type="journal article" date="2015" name="Nature">
        <title>Complex archaea that bridge the gap between prokaryotes and eukaryotes.</title>
        <authorList>
            <person name="Spang A."/>
            <person name="Saw J.H."/>
            <person name="Jorgensen S.L."/>
            <person name="Zaremba-Niedzwiedzka K."/>
            <person name="Martijn J."/>
            <person name="Lind A.E."/>
            <person name="van Eijk R."/>
            <person name="Schleper C."/>
            <person name="Guy L."/>
            <person name="Ettema T.J."/>
        </authorList>
    </citation>
    <scope>NUCLEOTIDE SEQUENCE</scope>
</reference>
<organism evidence="1">
    <name type="scientific">marine sediment metagenome</name>
    <dbReference type="NCBI Taxonomy" id="412755"/>
    <lineage>
        <taxon>unclassified sequences</taxon>
        <taxon>metagenomes</taxon>
        <taxon>ecological metagenomes</taxon>
    </lineage>
</organism>
<name>A0A0F9A1E9_9ZZZZ</name>
<comment type="caution">
    <text evidence="1">The sequence shown here is derived from an EMBL/GenBank/DDBJ whole genome shotgun (WGS) entry which is preliminary data.</text>
</comment>
<sequence>FFLDETLSVPLLFGALELLKQSCAVSARERWFFVVVH</sequence>
<proteinExistence type="predicted"/>
<feature type="non-terminal residue" evidence="1">
    <location>
        <position position="1"/>
    </location>
</feature>
<dbReference type="AlphaFoldDB" id="A0A0F9A1E9"/>
<protein>
    <submittedName>
        <fullName evidence="1">Uncharacterized protein</fullName>
    </submittedName>
</protein>
<accession>A0A0F9A1E9</accession>
<dbReference type="EMBL" id="LAZR01057256">
    <property type="protein sequence ID" value="KKK72439.1"/>
    <property type="molecule type" value="Genomic_DNA"/>
</dbReference>